<evidence type="ECO:0000313" key="1">
    <source>
        <dbReference type="EMBL" id="XBT96700.1"/>
    </source>
</evidence>
<sequence>MLQLIVPSLIFPAVAAMLGCRWALLADKLWHILATQWAIRNHLTTAIFFRCRCQLDGNWISLIVNGEPMCLPLRSGHRKAGMTSAHWR</sequence>
<keyword evidence="1" id="KW-0614">Plasmid</keyword>
<evidence type="ECO:0008006" key="2">
    <source>
        <dbReference type="Google" id="ProtNLM"/>
    </source>
</evidence>
<gene>
    <name evidence="1" type="ORF">ABM479_31125</name>
</gene>
<name>A0AAU7S2X8_9HYPH</name>
<proteinExistence type="predicted"/>
<accession>A0AAU7S2X8</accession>
<dbReference type="RefSeq" id="WP_349961496.1">
    <property type="nucleotide sequence ID" value="NZ_CP157962.1"/>
</dbReference>
<dbReference type="AlphaFoldDB" id="A0AAU7S2X8"/>
<dbReference type="EMBL" id="CP157962">
    <property type="protein sequence ID" value="XBT96700.1"/>
    <property type="molecule type" value="Genomic_DNA"/>
</dbReference>
<reference evidence="1" key="1">
    <citation type="submission" date="2024-06" db="EMBL/GenBank/DDBJ databases">
        <authorList>
            <person name="Li T."/>
            <person name="Gao R."/>
        </authorList>
    </citation>
    <scope>NUCLEOTIDE SEQUENCE</scope>
    <source>
        <strain evidence="1">ZPR3</strain>
        <plasmid evidence="1">unnamed2</plasmid>
    </source>
</reference>
<protein>
    <recommendedName>
        <fullName evidence="2">Secreted protein</fullName>
    </recommendedName>
</protein>
<organism evidence="1">
    <name type="scientific">Rhizobium sp. ZPR3</name>
    <dbReference type="NCBI Taxonomy" id="3158967"/>
    <lineage>
        <taxon>Bacteria</taxon>
        <taxon>Pseudomonadati</taxon>
        <taxon>Pseudomonadota</taxon>
        <taxon>Alphaproteobacteria</taxon>
        <taxon>Hyphomicrobiales</taxon>
        <taxon>Rhizobiaceae</taxon>
        <taxon>Rhizobium/Agrobacterium group</taxon>
        <taxon>Rhizobium</taxon>
    </lineage>
</organism>
<geneLocation type="plasmid" evidence="1">
    <name>unnamed2</name>
</geneLocation>